<keyword evidence="4" id="KW-1185">Reference proteome</keyword>
<evidence type="ECO:0000313" key="3">
    <source>
        <dbReference type="EMBL" id="UUT36696.1"/>
    </source>
</evidence>
<organism evidence="3 4">
    <name type="scientific">Microbacterium elymi</name>
    <dbReference type="NCBI Taxonomy" id="2909587"/>
    <lineage>
        <taxon>Bacteria</taxon>
        <taxon>Bacillati</taxon>
        <taxon>Actinomycetota</taxon>
        <taxon>Actinomycetes</taxon>
        <taxon>Micrococcales</taxon>
        <taxon>Microbacteriaceae</taxon>
        <taxon>Microbacterium</taxon>
    </lineage>
</organism>
<dbReference type="RefSeq" id="WP_259613364.1">
    <property type="nucleotide sequence ID" value="NZ_CP091139.2"/>
</dbReference>
<protein>
    <recommendedName>
        <fullName evidence="2">RNase II-type exonuclease C-terminal S1 domain-containing protein</fullName>
    </recommendedName>
</protein>
<feature type="region of interest" description="Disordered" evidence="1">
    <location>
        <begin position="1"/>
        <end position="42"/>
    </location>
</feature>
<proteinExistence type="predicted"/>
<feature type="compositionally biased region" description="Basic and acidic residues" evidence="1">
    <location>
        <begin position="11"/>
        <end position="30"/>
    </location>
</feature>
<gene>
    <name evidence="3" type="ORF">L2X98_32745</name>
</gene>
<accession>A0ABY5NNA7</accession>
<feature type="domain" description="RNase II-type exonuclease C-terminal S1" evidence="2">
    <location>
        <begin position="30"/>
        <end position="87"/>
    </location>
</feature>
<dbReference type="InterPro" id="IPR040596">
    <property type="entry name" value="RNase_II_C_S1"/>
</dbReference>
<evidence type="ECO:0000313" key="4">
    <source>
        <dbReference type="Proteomes" id="UP001054811"/>
    </source>
</evidence>
<dbReference type="EMBL" id="CP091139">
    <property type="protein sequence ID" value="UUT36696.1"/>
    <property type="molecule type" value="Genomic_DNA"/>
</dbReference>
<dbReference type="Proteomes" id="UP001054811">
    <property type="component" value="Chromosome"/>
</dbReference>
<dbReference type="Pfam" id="PF18614">
    <property type="entry name" value="RNase_II_C_S1"/>
    <property type="match status" value="1"/>
</dbReference>
<evidence type="ECO:0000259" key="2">
    <source>
        <dbReference type="Pfam" id="PF18614"/>
    </source>
</evidence>
<name>A0ABY5NNA7_9MICO</name>
<evidence type="ECO:0000256" key="1">
    <source>
        <dbReference type="SAM" id="MobiDB-lite"/>
    </source>
</evidence>
<reference evidence="3" key="1">
    <citation type="submission" date="2022-01" db="EMBL/GenBank/DDBJ databases">
        <title>Microbacterium eymi and Microbacterium rhizovicinus sp. nov., isolated from the rhizospheric soil of Elymus tsukushiensis, a plant native to the Dokdo Islands, Republic of Korea.</title>
        <authorList>
            <person name="Hwang Y.J."/>
        </authorList>
    </citation>
    <scope>NUCLEOTIDE SEQUENCE</scope>
    <source>
        <strain evidence="3">KUDC0405</strain>
    </source>
</reference>
<sequence>MGRRHAAGRTPGERHPRSGRGRAADGREGQTFDGTVLGHRGDGARVQLTGPLVSVKVEGLDAAAGTTVRLRLTGADIATGEIVLVAVDGPADADGAGAGGDRG</sequence>